<reference evidence="3" key="1">
    <citation type="submission" date="2020-11" db="EMBL/GenBank/DDBJ databases">
        <authorList>
            <consortium name="DOE Joint Genome Institute"/>
            <person name="Ahrendt S."/>
            <person name="Riley R."/>
            <person name="Andreopoulos W."/>
            <person name="Labutti K."/>
            <person name="Pangilinan J."/>
            <person name="Ruiz-Duenas F.J."/>
            <person name="Barrasa J.M."/>
            <person name="Sanchez-Garcia M."/>
            <person name="Camarero S."/>
            <person name="Miyauchi S."/>
            <person name="Serrano A."/>
            <person name="Linde D."/>
            <person name="Babiker R."/>
            <person name="Drula E."/>
            <person name="Ayuso-Fernandez I."/>
            <person name="Pacheco R."/>
            <person name="Padilla G."/>
            <person name="Ferreira P."/>
            <person name="Barriuso J."/>
            <person name="Kellner H."/>
            <person name="Castanera R."/>
            <person name="Alfaro M."/>
            <person name="Ramirez L."/>
            <person name="Pisabarro A.G."/>
            <person name="Kuo A."/>
            <person name="Tritt A."/>
            <person name="Lipzen A."/>
            <person name="He G."/>
            <person name="Yan M."/>
            <person name="Ng V."/>
            <person name="Cullen D."/>
            <person name="Martin F."/>
            <person name="Rosso M.-N."/>
            <person name="Henrissat B."/>
            <person name="Hibbett D."/>
            <person name="Martinez A.T."/>
            <person name="Grigoriev I.V."/>
        </authorList>
    </citation>
    <scope>NUCLEOTIDE SEQUENCE</scope>
    <source>
        <strain evidence="3">AH 40177</strain>
    </source>
</reference>
<dbReference type="Proteomes" id="UP000772434">
    <property type="component" value="Unassembled WGS sequence"/>
</dbReference>
<dbReference type="PANTHER" id="PTHR42678:SF34">
    <property type="entry name" value="OS04G0183300 PROTEIN"/>
    <property type="match status" value="1"/>
</dbReference>
<gene>
    <name evidence="3" type="ORF">BDP27DRAFT_1394785</name>
</gene>
<evidence type="ECO:0000313" key="3">
    <source>
        <dbReference type="EMBL" id="KAF9058669.1"/>
    </source>
</evidence>
<feature type="region of interest" description="Disordered" evidence="1">
    <location>
        <begin position="155"/>
        <end position="175"/>
    </location>
</feature>
<comment type="caution">
    <text evidence="3">The sequence shown here is derived from an EMBL/GenBank/DDBJ whole genome shotgun (WGS) entry which is preliminary data.</text>
</comment>
<dbReference type="InterPro" id="IPR023631">
    <property type="entry name" value="Amidase_dom"/>
</dbReference>
<dbReference type="AlphaFoldDB" id="A0A9P5TXZ7"/>
<sequence length="505" mass="53361">MSSSFQQDLPDLYEAGVVELQDGLDAGRFNAVDLVTAYLARIEEVNLQGPELRAIIEVSPVALKSAAELDEERRVSGKRSMLHGIPVLLKDNIATISSEGLNTTAGSYALLGSVPPDDAGVVKRLRKAGAIILGKANMSELAHFRGEVPSGWSARGGQCKSAYHPKGGPSGSSSGSGVAASIGLATVTLGTETNGSITSPTSNNNIVGVKPTVGLTSRAGVIPIAAAQDTVGPMTRSVEDAAIVLSVIAGEDPNDRRTLSQPSPVPDYTKALDINALRGKRIGVPRSSFPIGSDALPPSICHAFDESLHVLERLGATIVDPADLPSADEIRAVDFNNPTESPVLFTDFKIEFNAYLKWLVDVPTGVRTLKDLIQFNLDHAEVELPEHYSDQQELIMSEKTEGRGEAYGRAMGATRGIDAALKQSGLDALVLPARNTTTPAAMAGYPTITGAMTVRMFAYPAPGMPFGLSFIGTAFDEYALIGMAYAFEQGTKTVPKTQIKKVNQS</sequence>
<keyword evidence="4" id="KW-1185">Reference proteome</keyword>
<name>A0A9P5TXZ7_9AGAR</name>
<dbReference type="PANTHER" id="PTHR42678">
    <property type="entry name" value="AMIDASE"/>
    <property type="match status" value="1"/>
</dbReference>
<dbReference type="SUPFAM" id="SSF75304">
    <property type="entry name" value="Amidase signature (AS) enzymes"/>
    <property type="match status" value="1"/>
</dbReference>
<proteinExistence type="predicted"/>
<feature type="domain" description="Amidase" evidence="2">
    <location>
        <begin position="33"/>
        <end position="479"/>
    </location>
</feature>
<dbReference type="OrthoDB" id="566138at2759"/>
<evidence type="ECO:0000256" key="1">
    <source>
        <dbReference type="SAM" id="MobiDB-lite"/>
    </source>
</evidence>
<dbReference type="Gene3D" id="3.90.1300.10">
    <property type="entry name" value="Amidase signature (AS) domain"/>
    <property type="match status" value="1"/>
</dbReference>
<dbReference type="EMBL" id="JADNRY010000359">
    <property type="protein sequence ID" value="KAF9058669.1"/>
    <property type="molecule type" value="Genomic_DNA"/>
</dbReference>
<accession>A0A9P5TXZ7</accession>
<dbReference type="InterPro" id="IPR036928">
    <property type="entry name" value="AS_sf"/>
</dbReference>
<dbReference type="Pfam" id="PF01425">
    <property type="entry name" value="Amidase"/>
    <property type="match status" value="1"/>
</dbReference>
<organism evidence="3 4">
    <name type="scientific">Rhodocollybia butyracea</name>
    <dbReference type="NCBI Taxonomy" id="206335"/>
    <lineage>
        <taxon>Eukaryota</taxon>
        <taxon>Fungi</taxon>
        <taxon>Dikarya</taxon>
        <taxon>Basidiomycota</taxon>
        <taxon>Agaricomycotina</taxon>
        <taxon>Agaricomycetes</taxon>
        <taxon>Agaricomycetidae</taxon>
        <taxon>Agaricales</taxon>
        <taxon>Marasmiineae</taxon>
        <taxon>Omphalotaceae</taxon>
        <taxon>Rhodocollybia</taxon>
    </lineage>
</organism>
<evidence type="ECO:0000259" key="2">
    <source>
        <dbReference type="Pfam" id="PF01425"/>
    </source>
</evidence>
<protein>
    <submittedName>
        <fullName evidence="3">Amidase signature enzyme</fullName>
    </submittedName>
</protein>
<evidence type="ECO:0000313" key="4">
    <source>
        <dbReference type="Proteomes" id="UP000772434"/>
    </source>
</evidence>